<dbReference type="SMART" id="SM00028">
    <property type="entry name" value="TPR"/>
    <property type="match status" value="3"/>
</dbReference>
<dbReference type="InterPro" id="IPR019734">
    <property type="entry name" value="TPR_rpt"/>
</dbReference>
<feature type="domain" description="Cns1/TTC4 wheel" evidence="7">
    <location>
        <begin position="271"/>
        <end position="394"/>
    </location>
</feature>
<evidence type="ECO:0000259" key="7">
    <source>
        <dbReference type="Pfam" id="PF18972"/>
    </source>
</evidence>
<feature type="repeat" description="TPR" evidence="4">
    <location>
        <begin position="165"/>
        <end position="198"/>
    </location>
</feature>
<dbReference type="Proteomes" id="UP000001064">
    <property type="component" value="Unassembled WGS sequence"/>
</dbReference>
<feature type="compositionally biased region" description="Basic and acidic residues" evidence="6">
    <location>
        <begin position="31"/>
        <end position="44"/>
    </location>
</feature>
<evidence type="ECO:0000256" key="6">
    <source>
        <dbReference type="SAM" id="MobiDB-lite"/>
    </source>
</evidence>
<keyword evidence="9" id="KW-1185">Reference proteome</keyword>
<evidence type="ECO:0000256" key="5">
    <source>
        <dbReference type="SAM" id="Coils"/>
    </source>
</evidence>
<proteinExistence type="inferred from homology"/>
<dbReference type="GO" id="GO:0030544">
    <property type="term" value="F:Hsp70 protein binding"/>
    <property type="evidence" value="ECO:0000318"/>
    <property type="project" value="GO_Central"/>
</dbReference>
<dbReference type="EMBL" id="GL871195">
    <property type="protein sequence ID" value="EGC32391.1"/>
    <property type="molecule type" value="Genomic_DNA"/>
</dbReference>
<dbReference type="Gene3D" id="1.25.40.10">
    <property type="entry name" value="Tetratricopeptide repeat domain"/>
    <property type="match status" value="1"/>
</dbReference>
<dbReference type="PANTHER" id="PTHR46035">
    <property type="entry name" value="TETRATRICOPEPTIDE REPEAT PROTEIN 4"/>
    <property type="match status" value="1"/>
</dbReference>
<dbReference type="SUPFAM" id="SSF48452">
    <property type="entry name" value="TPR-like"/>
    <property type="match status" value="1"/>
</dbReference>
<dbReference type="VEuPathDB" id="AmoebaDB:DICPUDRAFT_38478"/>
<evidence type="ECO:0000256" key="3">
    <source>
        <dbReference type="ARBA" id="ARBA00023602"/>
    </source>
</evidence>
<dbReference type="FunCoup" id="F0ZUI9">
    <property type="interactions" value="667"/>
</dbReference>
<dbReference type="InterPro" id="IPR044059">
    <property type="entry name" value="Csn1/TTC4_wheel"/>
</dbReference>
<keyword evidence="1" id="KW-0677">Repeat</keyword>
<sequence>MSKAAHNPATDGLSEEEENQLWEKSIQTWKQQKEERRKKNEELIAKGEKPIDYDNDWKDLPIFMNDLKEGDNEHVAALQAITDESTPDEIAENYKELGNDYFRAGKARYKEALHYYNKALSVKCDDLKKNSAYLTNRAAVNLELGNYRNVIQDCTIAIEFNPLNIKGYFRMAKAFIALSKFKEAIETCDKGIEQDPESKDLPTLKQTAQKKIDDIKRREQEKIDRETKKEQELNALATKLYEKNKYKLGHPIMDLSQYTYQSDRKISFDENGDVHFPVVFLYPEFGKSDFIMDFQEDHTFGDHLSMMFPPENPEFPPWDSKKEYSVDNIEVYFETNYTKPILPNIKTKEEKRWIRIKHTTAIAAVLAHAEYIIPQLPLFYVVAKGNLFYKKFLEKQIK</sequence>
<evidence type="ECO:0000313" key="9">
    <source>
        <dbReference type="Proteomes" id="UP000001064"/>
    </source>
</evidence>
<name>F0ZUI9_DICPU</name>
<dbReference type="Pfam" id="PF18972">
    <property type="entry name" value="Wheel"/>
    <property type="match status" value="1"/>
</dbReference>
<dbReference type="GO" id="GO:0006457">
    <property type="term" value="P:protein folding"/>
    <property type="evidence" value="ECO:0000318"/>
    <property type="project" value="GO_Central"/>
</dbReference>
<dbReference type="STRING" id="5786.F0ZUI9"/>
<organism evidence="8 9">
    <name type="scientific">Dictyostelium purpureum</name>
    <name type="common">Slime mold</name>
    <dbReference type="NCBI Taxonomy" id="5786"/>
    <lineage>
        <taxon>Eukaryota</taxon>
        <taxon>Amoebozoa</taxon>
        <taxon>Evosea</taxon>
        <taxon>Eumycetozoa</taxon>
        <taxon>Dictyostelia</taxon>
        <taxon>Dictyosteliales</taxon>
        <taxon>Dictyosteliaceae</taxon>
        <taxon>Dictyostelium</taxon>
    </lineage>
</organism>
<dbReference type="RefSeq" id="XP_003291077.1">
    <property type="nucleotide sequence ID" value="XM_003291029.1"/>
</dbReference>
<dbReference type="CDD" id="cd21377">
    <property type="entry name" value="CTWD_Cns1-like"/>
    <property type="match status" value="1"/>
</dbReference>
<feature type="region of interest" description="Disordered" evidence="6">
    <location>
        <begin position="1"/>
        <end position="44"/>
    </location>
</feature>
<evidence type="ECO:0000313" key="8">
    <source>
        <dbReference type="EMBL" id="EGC32391.1"/>
    </source>
</evidence>
<dbReference type="GeneID" id="10509010"/>
<evidence type="ECO:0000256" key="1">
    <source>
        <dbReference type="ARBA" id="ARBA00022737"/>
    </source>
</evidence>
<evidence type="ECO:0000256" key="2">
    <source>
        <dbReference type="ARBA" id="ARBA00022803"/>
    </source>
</evidence>
<dbReference type="KEGG" id="dpp:DICPUDRAFT_38478"/>
<accession>F0ZUI9</accession>
<keyword evidence="5" id="KW-0175">Coiled coil</keyword>
<keyword evidence="2 4" id="KW-0802">TPR repeat</keyword>
<dbReference type="eggNOG" id="KOG0551">
    <property type="taxonomic scope" value="Eukaryota"/>
</dbReference>
<gene>
    <name evidence="8" type="ORF">DICPUDRAFT_38478</name>
</gene>
<dbReference type="AlphaFoldDB" id="F0ZUI9"/>
<reference evidence="9" key="1">
    <citation type="journal article" date="2011" name="Genome Biol.">
        <title>Comparative genomics of the social amoebae Dictyostelium discoideum and Dictyostelium purpureum.</title>
        <authorList>
            <consortium name="US DOE Joint Genome Institute (JGI-PGF)"/>
            <person name="Sucgang R."/>
            <person name="Kuo A."/>
            <person name="Tian X."/>
            <person name="Salerno W."/>
            <person name="Parikh A."/>
            <person name="Feasley C.L."/>
            <person name="Dalin E."/>
            <person name="Tu H."/>
            <person name="Huang E."/>
            <person name="Barry K."/>
            <person name="Lindquist E."/>
            <person name="Shapiro H."/>
            <person name="Bruce D."/>
            <person name="Schmutz J."/>
            <person name="Salamov A."/>
            <person name="Fey P."/>
            <person name="Gaudet P."/>
            <person name="Anjard C."/>
            <person name="Babu M.M."/>
            <person name="Basu S."/>
            <person name="Bushmanova Y."/>
            <person name="van der Wel H."/>
            <person name="Katoh-Kurasawa M."/>
            <person name="Dinh C."/>
            <person name="Coutinho P.M."/>
            <person name="Saito T."/>
            <person name="Elias M."/>
            <person name="Schaap P."/>
            <person name="Kay R.R."/>
            <person name="Henrissat B."/>
            <person name="Eichinger L."/>
            <person name="Rivero F."/>
            <person name="Putnam N.H."/>
            <person name="West C.M."/>
            <person name="Loomis W.F."/>
            <person name="Chisholm R.L."/>
            <person name="Shaulsky G."/>
            <person name="Strassmann J.E."/>
            <person name="Queller D.C."/>
            <person name="Kuspa A."/>
            <person name="Grigoriev I.V."/>
        </authorList>
    </citation>
    <scope>NUCLEOTIDE SEQUENCE [LARGE SCALE GENOMIC DNA]</scope>
    <source>
        <strain evidence="9">QSDP1</strain>
    </source>
</reference>
<comment type="similarity">
    <text evidence="3">Belongs to the TTC4 family.</text>
</comment>
<evidence type="ECO:0000256" key="4">
    <source>
        <dbReference type="PROSITE-ProRule" id="PRU00339"/>
    </source>
</evidence>
<dbReference type="InterPro" id="IPR011990">
    <property type="entry name" value="TPR-like_helical_dom_sf"/>
</dbReference>
<feature type="coiled-coil region" evidence="5">
    <location>
        <begin position="205"/>
        <end position="236"/>
    </location>
</feature>
<dbReference type="GO" id="GO:0005634">
    <property type="term" value="C:nucleus"/>
    <property type="evidence" value="ECO:0000318"/>
    <property type="project" value="GO_Central"/>
</dbReference>
<dbReference type="OMA" id="WRAAQCA"/>
<dbReference type="PROSITE" id="PS50005">
    <property type="entry name" value="TPR"/>
    <property type="match status" value="1"/>
</dbReference>
<dbReference type="PANTHER" id="PTHR46035:SF1">
    <property type="entry name" value="TETRATRICOPEPTIDE REPEAT PROTEIN 4"/>
    <property type="match status" value="1"/>
</dbReference>
<dbReference type="Pfam" id="PF13181">
    <property type="entry name" value="TPR_8"/>
    <property type="match status" value="1"/>
</dbReference>
<dbReference type="GO" id="GO:0051879">
    <property type="term" value="F:Hsp90 protein binding"/>
    <property type="evidence" value="ECO:0000318"/>
    <property type="project" value="GO_Central"/>
</dbReference>
<dbReference type="InParanoid" id="F0ZUI9"/>
<protein>
    <recommendedName>
        <fullName evidence="7">Cns1/TTC4 wheel domain-containing protein</fullName>
    </recommendedName>
</protein>
<dbReference type="OrthoDB" id="420195at2759"/>